<gene>
    <name evidence="2" type="ORF">TSPGSL018_868</name>
</gene>
<evidence type="ECO:0000256" key="1">
    <source>
        <dbReference type="SAM" id="MobiDB-lite"/>
    </source>
</evidence>
<dbReference type="EMBL" id="GBEZ01014129">
    <property type="protein sequence ID" value="JAC71921.1"/>
    <property type="molecule type" value="Transcribed_RNA"/>
</dbReference>
<accession>A0A061RMZ2</accession>
<organism evidence="2">
    <name type="scientific">Tetraselmis sp. GSL018</name>
    <dbReference type="NCBI Taxonomy" id="582737"/>
    <lineage>
        <taxon>Eukaryota</taxon>
        <taxon>Viridiplantae</taxon>
        <taxon>Chlorophyta</taxon>
        <taxon>core chlorophytes</taxon>
        <taxon>Chlorodendrophyceae</taxon>
        <taxon>Chlorodendrales</taxon>
        <taxon>Chlorodendraceae</taxon>
        <taxon>Tetraselmis</taxon>
    </lineage>
</organism>
<dbReference type="AlphaFoldDB" id="A0A061RMZ2"/>
<evidence type="ECO:0000313" key="2">
    <source>
        <dbReference type="EMBL" id="JAC71921.1"/>
    </source>
</evidence>
<name>A0A061RMZ2_9CHLO</name>
<protein>
    <submittedName>
        <fullName evidence="2">Uncharacterized protein</fullName>
    </submittedName>
</protein>
<reference evidence="2" key="1">
    <citation type="submission" date="2014-05" db="EMBL/GenBank/DDBJ databases">
        <title>The transcriptome of the halophilic microalga Tetraselmis sp. GSL018 isolated from the Great Salt Lake, Utah.</title>
        <authorList>
            <person name="Jinkerson R.E."/>
            <person name="D'Adamo S."/>
            <person name="Posewitz M.C."/>
        </authorList>
    </citation>
    <scope>NUCLEOTIDE SEQUENCE</scope>
    <source>
        <strain evidence="2">GSL018</strain>
    </source>
</reference>
<sequence length="62" mass="7126">METVFEDLHEQKSRVPVNNRSGMSVFPPIYAAKLAGQRHRNRKEQSSVDLLKLADKWSKTAE</sequence>
<proteinExistence type="predicted"/>
<feature type="compositionally biased region" description="Basic and acidic residues" evidence="1">
    <location>
        <begin position="1"/>
        <end position="13"/>
    </location>
</feature>
<feature type="region of interest" description="Disordered" evidence="1">
    <location>
        <begin position="1"/>
        <end position="20"/>
    </location>
</feature>